<evidence type="ECO:0000313" key="7">
    <source>
        <dbReference type="EMBL" id="RYJ40484.1"/>
    </source>
</evidence>
<dbReference type="Gene3D" id="3.40.30.10">
    <property type="entry name" value="Glutaredoxin"/>
    <property type="match status" value="1"/>
</dbReference>
<dbReference type="PANTHER" id="PTHR42852">
    <property type="entry name" value="THIOL:DISULFIDE INTERCHANGE PROTEIN DSBE"/>
    <property type="match status" value="1"/>
</dbReference>
<feature type="transmembrane region" description="Helical" evidence="5">
    <location>
        <begin position="186"/>
        <end position="209"/>
    </location>
</feature>
<gene>
    <name evidence="7" type="ORF">NU09_3314</name>
</gene>
<dbReference type="CDD" id="cd02966">
    <property type="entry name" value="TlpA_like_family"/>
    <property type="match status" value="1"/>
</dbReference>
<keyword evidence="3" id="KW-1015">Disulfide bond</keyword>
<dbReference type="RefSeq" id="WP_129752388.1">
    <property type="nucleotide sequence ID" value="NZ_JUIW01000013.1"/>
</dbReference>
<evidence type="ECO:0000313" key="8">
    <source>
        <dbReference type="Proteomes" id="UP000289775"/>
    </source>
</evidence>
<dbReference type="GO" id="GO:0017004">
    <property type="term" value="P:cytochrome complex assembly"/>
    <property type="evidence" value="ECO:0007669"/>
    <property type="project" value="UniProtKB-KW"/>
</dbReference>
<feature type="transmembrane region" description="Helical" evidence="5">
    <location>
        <begin position="270"/>
        <end position="287"/>
    </location>
</feature>
<evidence type="ECO:0000256" key="2">
    <source>
        <dbReference type="ARBA" id="ARBA00022748"/>
    </source>
</evidence>
<keyword evidence="5" id="KW-0472">Membrane</keyword>
<evidence type="ECO:0000256" key="4">
    <source>
        <dbReference type="ARBA" id="ARBA00023284"/>
    </source>
</evidence>
<dbReference type="EMBL" id="JUIW01000013">
    <property type="protein sequence ID" value="RYJ40484.1"/>
    <property type="molecule type" value="Genomic_DNA"/>
</dbReference>
<dbReference type="Pfam" id="PF12730">
    <property type="entry name" value="ABC2_membrane_4"/>
    <property type="match status" value="1"/>
</dbReference>
<keyword evidence="5" id="KW-0812">Transmembrane</keyword>
<protein>
    <submittedName>
        <fullName evidence="7">Thioredoxin family protein</fullName>
    </submittedName>
</protein>
<feature type="transmembrane region" description="Helical" evidence="5">
    <location>
        <begin position="229"/>
        <end position="249"/>
    </location>
</feature>
<sequence length="736" mass="84786">MQTFLTALKAEHLKRKGTGVYLTSIIIAAIIPIIYAIITIIENRNIKPGLPYNYFTHTLDAIVEAFAGFFFPLIIIISASRLTQLDHKNGGWQLMETQPIKKLSIYFSKFSILLITNLIAIATYIVVTFISSYIMYSFLDTPDTVSFSFEFSHVFWLVIRLFLASLAISALQYVICVLLPSFIWPILIGVAIILGYLIAVNFMVFPAWYPMEMLYQVSRNPEGSQLGYWITYSECVSVICSLLLLYIGFEWYKHKNFVRAFAGSGGRTGKLAGVVIILGGLLWYTLIPNVMEPYGKTVIAGEFESENNFDTLYLTDNFVNDTIAAIPVKDNKFSYHIDKNLPLDIYALKLSSELKADLVIGNKDSVYIKIKANKVAAVAEYRGTRLAENQYKKEKYTLWSNVAYMLQNNSDLDKPDYFIRELVKEWKGEIEGSDNFKTADNYITREDYRLQEERLITIKYLTYWNSYLKKRIALYPDQQTVGNEDIKAMMAKVPLNDEGLLSDQDYFSYLKNQIIAENKEELDENTKTLQGIEKLDKGTFRDKMLYWQMGESLQQASTTTERDSLMAKYSPLFTDGRYAKLLTSKVNLYKTLEKGNKAPLFDGVSNDKKNYTLDDFKGKYVAIDVWATWCRPCREQSPKFERFAFKYKNEQIQFIALSVDRRIDDWYVDVNQKSKSVLQLHANDVNKFMKEYNVQGIPRFILIDPDGNFVNSELPYPSEANFEKMLRDALNLGEEK</sequence>
<keyword evidence="5" id="KW-1133">Transmembrane helix</keyword>
<keyword evidence="8" id="KW-1185">Reference proteome</keyword>
<reference evidence="7 8" key="1">
    <citation type="submission" date="2014-12" db="EMBL/GenBank/DDBJ databases">
        <title>Genome sequence of Flavobacterium beibuense RSKm HC5.</title>
        <authorList>
            <person name="Kim J.F."/>
            <person name="Song J.Y."/>
            <person name="Kwak M.-J."/>
            <person name="Lee S.-W."/>
        </authorList>
    </citation>
    <scope>NUCLEOTIDE SEQUENCE [LARGE SCALE GENOMIC DNA]</scope>
    <source>
        <strain evidence="7 8">RSKm HC5</strain>
    </source>
</reference>
<comment type="subcellular location">
    <subcellularLocation>
        <location evidence="1">Cell envelope</location>
    </subcellularLocation>
</comment>
<organism evidence="7 8">
    <name type="scientific">Flavobacterium beibuense</name>
    <dbReference type="NCBI Taxonomy" id="657326"/>
    <lineage>
        <taxon>Bacteria</taxon>
        <taxon>Pseudomonadati</taxon>
        <taxon>Bacteroidota</taxon>
        <taxon>Flavobacteriia</taxon>
        <taxon>Flavobacteriales</taxon>
        <taxon>Flavobacteriaceae</taxon>
        <taxon>Flavobacterium</taxon>
    </lineage>
</organism>
<dbReference type="InterPro" id="IPR013740">
    <property type="entry name" value="Redoxin"/>
</dbReference>
<dbReference type="PROSITE" id="PS51352">
    <property type="entry name" value="THIOREDOXIN_2"/>
    <property type="match status" value="1"/>
</dbReference>
<dbReference type="GO" id="GO:0016491">
    <property type="term" value="F:oxidoreductase activity"/>
    <property type="evidence" value="ECO:0007669"/>
    <property type="project" value="InterPro"/>
</dbReference>
<feature type="transmembrane region" description="Helical" evidence="5">
    <location>
        <begin position="110"/>
        <end position="134"/>
    </location>
</feature>
<feature type="transmembrane region" description="Helical" evidence="5">
    <location>
        <begin position="61"/>
        <end position="79"/>
    </location>
</feature>
<dbReference type="PANTHER" id="PTHR42852:SF6">
    <property type="entry name" value="THIOL:DISULFIDE INTERCHANGE PROTEIN DSBE"/>
    <property type="match status" value="1"/>
</dbReference>
<keyword evidence="4" id="KW-0676">Redox-active center</keyword>
<dbReference type="SUPFAM" id="SSF52833">
    <property type="entry name" value="Thioredoxin-like"/>
    <property type="match status" value="1"/>
</dbReference>
<dbReference type="GO" id="GO:0030313">
    <property type="term" value="C:cell envelope"/>
    <property type="evidence" value="ECO:0007669"/>
    <property type="project" value="UniProtKB-SubCell"/>
</dbReference>
<evidence type="ECO:0000256" key="1">
    <source>
        <dbReference type="ARBA" id="ARBA00004196"/>
    </source>
</evidence>
<evidence type="ECO:0000256" key="3">
    <source>
        <dbReference type="ARBA" id="ARBA00023157"/>
    </source>
</evidence>
<feature type="transmembrane region" description="Helical" evidence="5">
    <location>
        <begin position="20"/>
        <end position="41"/>
    </location>
</feature>
<dbReference type="OrthoDB" id="743079at2"/>
<evidence type="ECO:0000259" key="6">
    <source>
        <dbReference type="PROSITE" id="PS51352"/>
    </source>
</evidence>
<dbReference type="InterPro" id="IPR050553">
    <property type="entry name" value="Thioredoxin_ResA/DsbE_sf"/>
</dbReference>
<feature type="domain" description="Thioredoxin" evidence="6">
    <location>
        <begin position="592"/>
        <end position="735"/>
    </location>
</feature>
<comment type="caution">
    <text evidence="7">The sequence shown here is derived from an EMBL/GenBank/DDBJ whole genome shotgun (WGS) entry which is preliminary data.</text>
</comment>
<proteinExistence type="predicted"/>
<feature type="transmembrane region" description="Helical" evidence="5">
    <location>
        <begin position="154"/>
        <end position="179"/>
    </location>
</feature>
<dbReference type="Proteomes" id="UP000289775">
    <property type="component" value="Unassembled WGS sequence"/>
</dbReference>
<dbReference type="AlphaFoldDB" id="A0A444W3W5"/>
<evidence type="ECO:0000256" key="5">
    <source>
        <dbReference type="SAM" id="Phobius"/>
    </source>
</evidence>
<dbReference type="Pfam" id="PF08534">
    <property type="entry name" value="Redoxin"/>
    <property type="match status" value="1"/>
</dbReference>
<dbReference type="InterPro" id="IPR036249">
    <property type="entry name" value="Thioredoxin-like_sf"/>
</dbReference>
<keyword evidence="2" id="KW-0201">Cytochrome c-type biogenesis</keyword>
<accession>A0A444W3W5</accession>
<dbReference type="InterPro" id="IPR013766">
    <property type="entry name" value="Thioredoxin_domain"/>
</dbReference>
<dbReference type="CDD" id="cd21809">
    <property type="entry name" value="ABC-2_lan_permease-like"/>
    <property type="match status" value="1"/>
</dbReference>
<name>A0A444W3W5_9FLAO</name>